<dbReference type="InterPro" id="IPR009749">
    <property type="entry name" value="DUF1315"/>
</dbReference>
<organism evidence="1 2">
    <name type="scientific">Pseudidiomarina woesei</name>
    <dbReference type="NCBI Taxonomy" id="1381080"/>
    <lineage>
        <taxon>Bacteria</taxon>
        <taxon>Pseudomonadati</taxon>
        <taxon>Pseudomonadota</taxon>
        <taxon>Gammaproteobacteria</taxon>
        <taxon>Alteromonadales</taxon>
        <taxon>Idiomarinaceae</taxon>
        <taxon>Pseudidiomarina</taxon>
    </lineage>
</organism>
<dbReference type="EMBL" id="CYHB01000001">
    <property type="protein sequence ID" value="CUA82750.1"/>
    <property type="molecule type" value="Genomic_DNA"/>
</dbReference>
<accession>A0A0K6GVZ9</accession>
<evidence type="ECO:0000313" key="1">
    <source>
        <dbReference type="EMBL" id="CUA82750.1"/>
    </source>
</evidence>
<sequence>MQFNDLVSSISPETFDRLIQAVELGKWPDGAKLTEQQREHCIQLVMAYQAKYRPSEEAFRIGADGQLVTRTKRAMKADIKGEQTIASFPLNNSKEASS</sequence>
<dbReference type="AlphaFoldDB" id="A0A0K6GVZ9"/>
<dbReference type="Proteomes" id="UP000182598">
    <property type="component" value="Unassembled WGS sequence"/>
</dbReference>
<gene>
    <name evidence="1" type="ORF">Ga0061064_0199</name>
</gene>
<keyword evidence="2" id="KW-1185">Reference proteome</keyword>
<reference evidence="2" key="1">
    <citation type="submission" date="2015-08" db="EMBL/GenBank/DDBJ databases">
        <authorList>
            <person name="Varghese N."/>
        </authorList>
    </citation>
    <scope>NUCLEOTIDE SEQUENCE [LARGE SCALE GENOMIC DNA]</scope>
    <source>
        <strain evidence="2">DSM 27808</strain>
    </source>
</reference>
<name>A0A0K6GVZ9_9GAMM</name>
<proteinExistence type="predicted"/>
<evidence type="ECO:0000313" key="2">
    <source>
        <dbReference type="Proteomes" id="UP000182598"/>
    </source>
</evidence>
<dbReference type="Pfam" id="PF07023">
    <property type="entry name" value="DUF1315"/>
    <property type="match status" value="1"/>
</dbReference>
<dbReference type="OrthoDB" id="5616307at2"/>
<dbReference type="RefSeq" id="WP_055437924.1">
    <property type="nucleotide sequence ID" value="NZ_CYHB01000001.1"/>
</dbReference>
<protein>
    <submittedName>
        <fullName evidence="1">Uncharacterized conserved protein YeaC, DUF1315 family</fullName>
    </submittedName>
</protein>